<dbReference type="Proteomes" id="UP000283003">
    <property type="component" value="Unassembled WGS sequence"/>
</dbReference>
<keyword evidence="3" id="KW-1185">Reference proteome</keyword>
<reference evidence="2 3" key="1">
    <citation type="submission" date="2018-12" db="EMBL/GenBank/DDBJ databases">
        <title>Croceicoccus ponticola sp. nov., a lipolytic bacterium isolated from seawater.</title>
        <authorList>
            <person name="Yoon J.-H."/>
        </authorList>
    </citation>
    <scope>NUCLEOTIDE SEQUENCE [LARGE SCALE GENOMIC DNA]</scope>
    <source>
        <strain evidence="2 3">GM-16</strain>
    </source>
</reference>
<evidence type="ECO:0000313" key="3">
    <source>
        <dbReference type="Proteomes" id="UP000283003"/>
    </source>
</evidence>
<feature type="signal peptide" evidence="1">
    <location>
        <begin position="1"/>
        <end position="26"/>
    </location>
</feature>
<name>A0A437H053_9SPHN</name>
<dbReference type="AlphaFoldDB" id="A0A437H053"/>
<sequence>MKTLLKAGAALMLGAATIAAPSFALAQDNVGSVNSVQDKRGYDALDAAQKSEYDAWPAENQTFYTGWPSDYQSEFWTYPADYRTSYWGWPADYRTAYWAWPSDSRTSYWTWPSDYQSYYWALTPEQQSAWWALSPEQRGQITAMTPEQQLAAWDSINAQITATQAAETKTIMASSTTVEATPAARTGEYPICGGAIQDSCIQPREAGKNYGNVPLDYWPGKPASSM</sequence>
<organism evidence="2 3">
    <name type="scientific">Croceicoccus ponticola</name>
    <dbReference type="NCBI Taxonomy" id="2217664"/>
    <lineage>
        <taxon>Bacteria</taxon>
        <taxon>Pseudomonadati</taxon>
        <taxon>Pseudomonadota</taxon>
        <taxon>Alphaproteobacteria</taxon>
        <taxon>Sphingomonadales</taxon>
        <taxon>Erythrobacteraceae</taxon>
        <taxon>Croceicoccus</taxon>
    </lineage>
</organism>
<dbReference type="RefSeq" id="WP_127611108.1">
    <property type="nucleotide sequence ID" value="NZ_RXOL01000001.1"/>
</dbReference>
<feature type="chain" id="PRO_5019245544" evidence="1">
    <location>
        <begin position="27"/>
        <end position="226"/>
    </location>
</feature>
<protein>
    <submittedName>
        <fullName evidence="2">Uncharacterized protein</fullName>
    </submittedName>
</protein>
<keyword evidence="1" id="KW-0732">Signal</keyword>
<dbReference type="EMBL" id="RXOL01000001">
    <property type="protein sequence ID" value="RVQ68922.1"/>
    <property type="molecule type" value="Genomic_DNA"/>
</dbReference>
<gene>
    <name evidence="2" type="ORF">EKN06_01480</name>
</gene>
<proteinExistence type="predicted"/>
<accession>A0A437H053</accession>
<comment type="caution">
    <text evidence="2">The sequence shown here is derived from an EMBL/GenBank/DDBJ whole genome shotgun (WGS) entry which is preliminary data.</text>
</comment>
<evidence type="ECO:0000313" key="2">
    <source>
        <dbReference type="EMBL" id="RVQ68922.1"/>
    </source>
</evidence>
<dbReference type="OrthoDB" id="7511342at2"/>
<evidence type="ECO:0000256" key="1">
    <source>
        <dbReference type="SAM" id="SignalP"/>
    </source>
</evidence>